<reference evidence="1" key="1">
    <citation type="journal article" date="2004" name="Nature">
        <title>Genome duplication in the teleost fish Tetraodon nigroviridis reveals the early vertebrate proto-karyotype.</title>
        <authorList>
            <person name="Jaillon O."/>
            <person name="Aury J.-M."/>
            <person name="Brunet F."/>
            <person name="Petit J.-L."/>
            <person name="Stange-Thomann N."/>
            <person name="Mauceli E."/>
            <person name="Bouneau L."/>
            <person name="Fischer C."/>
            <person name="Ozouf-Costaz C."/>
            <person name="Bernot A."/>
            <person name="Nicaud S."/>
            <person name="Jaffe D."/>
            <person name="Fisher S."/>
            <person name="Lutfalla G."/>
            <person name="Dossat C."/>
            <person name="Segurens B."/>
            <person name="Dasilva C."/>
            <person name="Salanoubat M."/>
            <person name="Levy M."/>
            <person name="Boudet N."/>
            <person name="Castellano S."/>
            <person name="Anthouard V."/>
            <person name="Jubin C."/>
            <person name="Castelli V."/>
            <person name="Katinka M."/>
            <person name="Vacherie B."/>
            <person name="Biemont C."/>
            <person name="Skalli Z."/>
            <person name="Cattolico L."/>
            <person name="Poulain J."/>
            <person name="De Berardinis V."/>
            <person name="Cruaud C."/>
            <person name="Duprat S."/>
            <person name="Brottier P."/>
            <person name="Coutanceau J.-P."/>
            <person name="Gouzy J."/>
            <person name="Parra G."/>
            <person name="Lardier G."/>
            <person name="Chapple C."/>
            <person name="McKernan K.J."/>
            <person name="McEwan P."/>
            <person name="Bosak S."/>
            <person name="Kellis M."/>
            <person name="Volff J.-N."/>
            <person name="Guigo R."/>
            <person name="Zody M.C."/>
            <person name="Mesirov J."/>
            <person name="Lindblad-Toh K."/>
            <person name="Birren B."/>
            <person name="Nusbaum C."/>
            <person name="Kahn D."/>
            <person name="Robinson-Rechavi M."/>
            <person name="Laudet V."/>
            <person name="Schachter V."/>
            <person name="Quetier F."/>
            <person name="Saurin W."/>
            <person name="Scarpelli C."/>
            <person name="Wincker P."/>
            <person name="Lander E.S."/>
            <person name="Weissenbach J."/>
            <person name="Roest Crollius H."/>
        </authorList>
    </citation>
    <scope>NUCLEOTIDE SEQUENCE [LARGE SCALE GENOMIC DNA]</scope>
</reference>
<name>Q4RNL5_TETNG</name>
<protein>
    <submittedName>
        <fullName evidence="1">(spotted green pufferfish) hypothetical protein</fullName>
    </submittedName>
</protein>
<gene>
    <name evidence="1" type="ORF">GSTENG00031501001</name>
</gene>
<organism evidence="1">
    <name type="scientific">Tetraodon nigroviridis</name>
    <name type="common">Spotted green pufferfish</name>
    <name type="synonym">Chelonodon nigroviridis</name>
    <dbReference type="NCBI Taxonomy" id="99883"/>
    <lineage>
        <taxon>Eukaryota</taxon>
        <taxon>Metazoa</taxon>
        <taxon>Chordata</taxon>
        <taxon>Craniata</taxon>
        <taxon>Vertebrata</taxon>
        <taxon>Euteleostomi</taxon>
        <taxon>Actinopterygii</taxon>
        <taxon>Neopterygii</taxon>
        <taxon>Teleostei</taxon>
        <taxon>Neoteleostei</taxon>
        <taxon>Acanthomorphata</taxon>
        <taxon>Eupercaria</taxon>
        <taxon>Tetraodontiformes</taxon>
        <taxon>Tetradontoidea</taxon>
        <taxon>Tetraodontidae</taxon>
        <taxon>Tetraodon</taxon>
    </lineage>
</organism>
<dbReference type="AlphaFoldDB" id="Q4RNL5"/>
<sequence length="30" mass="3377">MGRCDGRCTLLVICSLQLVRTRVNGPRLVF</sequence>
<proteinExistence type="predicted"/>
<accession>Q4RNL5</accession>
<comment type="caution">
    <text evidence="1">The sequence shown here is derived from an EMBL/GenBank/DDBJ whole genome shotgun (WGS) entry which is preliminary data.</text>
</comment>
<dbReference type="KEGG" id="tng:GSTEN00031501G001"/>
<evidence type="ECO:0000313" key="1">
    <source>
        <dbReference type="EMBL" id="CAG10017.1"/>
    </source>
</evidence>
<reference evidence="1" key="2">
    <citation type="submission" date="2004-02" db="EMBL/GenBank/DDBJ databases">
        <authorList>
            <consortium name="Genoscope"/>
            <consortium name="Whitehead Institute Centre for Genome Research"/>
        </authorList>
    </citation>
    <scope>NUCLEOTIDE SEQUENCE</scope>
</reference>
<dbReference type="EMBL" id="CAAE01015012">
    <property type="protein sequence ID" value="CAG10017.1"/>
    <property type="molecule type" value="Genomic_DNA"/>
</dbReference>